<reference evidence="1 2" key="1">
    <citation type="journal article" date="2024" name="J Genomics">
        <title>Draft genome sequencing and assembly of Favolaschia claudopus CIRM-BRFM 2984 isolated from oak limbs.</title>
        <authorList>
            <person name="Navarro D."/>
            <person name="Drula E."/>
            <person name="Chaduli D."/>
            <person name="Cazenave R."/>
            <person name="Ahrendt S."/>
            <person name="Wang J."/>
            <person name="Lipzen A."/>
            <person name="Daum C."/>
            <person name="Barry K."/>
            <person name="Grigoriev I.V."/>
            <person name="Favel A."/>
            <person name="Rosso M.N."/>
            <person name="Martin F."/>
        </authorList>
    </citation>
    <scope>NUCLEOTIDE SEQUENCE [LARGE SCALE GENOMIC DNA]</scope>
    <source>
        <strain evidence="1 2">CIRM-BRFM 2984</strain>
    </source>
</reference>
<comment type="caution">
    <text evidence="1">The sequence shown here is derived from an EMBL/GenBank/DDBJ whole genome shotgun (WGS) entry which is preliminary data.</text>
</comment>
<gene>
    <name evidence="1" type="ORF">R3P38DRAFT_3215259</name>
</gene>
<dbReference type="Proteomes" id="UP001362999">
    <property type="component" value="Unassembled WGS sequence"/>
</dbReference>
<evidence type="ECO:0000313" key="2">
    <source>
        <dbReference type="Proteomes" id="UP001362999"/>
    </source>
</evidence>
<name>A0AAW0A8V9_9AGAR</name>
<sequence>MDDAAAPSLTLSRMATFPTAEFCFIAGALLFRNFVSGFGIQVVLQLRFCAFHLLAAFSARFFDFQRPIYTPGDDSQGFGPLGGVDGGRYGFNSQAMQIESTSPGSRSSIRFLDDIGSKDTDAGMREWAVAACSPNTSQWVTIGRIIGTDGALGASKSRSFLKNPGNV</sequence>
<dbReference type="EMBL" id="JAWWNJ010000078">
    <property type="protein sequence ID" value="KAK7005528.1"/>
    <property type="molecule type" value="Genomic_DNA"/>
</dbReference>
<dbReference type="AlphaFoldDB" id="A0AAW0A8V9"/>
<accession>A0AAW0A8V9</accession>
<evidence type="ECO:0000313" key="1">
    <source>
        <dbReference type="EMBL" id="KAK7005528.1"/>
    </source>
</evidence>
<organism evidence="1 2">
    <name type="scientific">Favolaschia claudopus</name>
    <dbReference type="NCBI Taxonomy" id="2862362"/>
    <lineage>
        <taxon>Eukaryota</taxon>
        <taxon>Fungi</taxon>
        <taxon>Dikarya</taxon>
        <taxon>Basidiomycota</taxon>
        <taxon>Agaricomycotina</taxon>
        <taxon>Agaricomycetes</taxon>
        <taxon>Agaricomycetidae</taxon>
        <taxon>Agaricales</taxon>
        <taxon>Marasmiineae</taxon>
        <taxon>Mycenaceae</taxon>
        <taxon>Favolaschia</taxon>
    </lineage>
</organism>
<proteinExistence type="predicted"/>
<keyword evidence="2" id="KW-1185">Reference proteome</keyword>
<protein>
    <submittedName>
        <fullName evidence="1">Uncharacterized protein</fullName>
    </submittedName>
</protein>